<protein>
    <submittedName>
        <fullName evidence="1">Uncharacterized protein</fullName>
    </submittedName>
</protein>
<dbReference type="PATRIC" id="fig|1300348.6.peg.1367"/>
<sequence length="301" mass="35902">MIKLKHLFSVICLLFVVSIFGQERKMYVDNFANILGTYHLEQELFEFVEANDIDELILYDLHKVHKRFPLGDASQNQILADFICKAKKHYGVTSVSASGETGDFFIKAIHPYNKSREIELERFDIYNIEYEYWNKEESLDNGYYCETYLKNEQLKCNRENSFGYFISSLKTMKELAKKDNLDIKTEAYVGKYTRDEVDEISSHVDKLLIHDYVRDPKYSYMYVKDRLNHLDAIHSHIEVSILFSHENNFMGKWLRNHKFQEAEETFHAELEKNDVKIAEHLNFTGFTYYNYSWFKRNKKLD</sequence>
<evidence type="ECO:0000313" key="4">
    <source>
        <dbReference type="Proteomes" id="UP000183071"/>
    </source>
</evidence>
<dbReference type="STRING" id="1300348.I602_1368"/>
<dbReference type="EMBL" id="LGBR01000001">
    <property type="protein sequence ID" value="KOY51808.1"/>
    <property type="molecule type" value="Genomic_DNA"/>
</dbReference>
<organism evidence="1 3">
    <name type="scientific">Polaribacter dokdonensis DSW-5</name>
    <dbReference type="NCBI Taxonomy" id="1300348"/>
    <lineage>
        <taxon>Bacteria</taxon>
        <taxon>Pseudomonadati</taxon>
        <taxon>Bacteroidota</taxon>
        <taxon>Flavobacteriia</taxon>
        <taxon>Flavobacteriales</taxon>
        <taxon>Flavobacteriaceae</taxon>
    </lineage>
</organism>
<evidence type="ECO:0000313" key="1">
    <source>
        <dbReference type="EMBL" id="KOY51808.1"/>
    </source>
</evidence>
<reference evidence="2 4" key="2">
    <citation type="submission" date="2016-10" db="EMBL/GenBank/DDBJ databases">
        <authorList>
            <person name="Varghese N."/>
            <person name="Submissions S."/>
        </authorList>
    </citation>
    <scope>NUCLEOTIDE SEQUENCE [LARGE SCALE GENOMIC DNA]</scope>
    <source>
        <strain evidence="2 4">DSW-5</strain>
    </source>
</reference>
<dbReference type="Proteomes" id="UP000183071">
    <property type="component" value="Unassembled WGS sequence"/>
</dbReference>
<dbReference type="Proteomes" id="UP000037716">
    <property type="component" value="Unassembled WGS sequence"/>
</dbReference>
<name>A0A0N0CFF9_9FLAO</name>
<evidence type="ECO:0000313" key="2">
    <source>
        <dbReference type="EMBL" id="SEE02487.1"/>
    </source>
</evidence>
<keyword evidence="4" id="KW-1185">Reference proteome</keyword>
<gene>
    <name evidence="1" type="ORF">I602_1368</name>
    <name evidence="2" type="ORF">SAMN05444353_0402</name>
</gene>
<accession>A0A0N0CFF9</accession>
<comment type="caution">
    <text evidence="1">The sequence shown here is derived from an EMBL/GenBank/DDBJ whole genome shotgun (WGS) entry which is preliminary data.</text>
</comment>
<dbReference type="AlphaFoldDB" id="A0A0N0CFF9"/>
<dbReference type="OrthoDB" id="1201547at2"/>
<dbReference type="EMBL" id="FNUE01000001">
    <property type="protein sequence ID" value="SEE02487.1"/>
    <property type="molecule type" value="Genomic_DNA"/>
</dbReference>
<evidence type="ECO:0000313" key="3">
    <source>
        <dbReference type="Proteomes" id="UP000037716"/>
    </source>
</evidence>
<dbReference type="RefSeq" id="WP_053973956.1">
    <property type="nucleotide sequence ID" value="NZ_FNUE01000001.1"/>
</dbReference>
<reference evidence="1 3" key="1">
    <citation type="submission" date="2015-07" db="EMBL/GenBank/DDBJ databases">
        <title>Genome of Polaribacter dokdonenesis DSW-5, isolated from seawater off Dokdo in Korea.</title>
        <authorList>
            <person name="Yoon K."/>
            <person name="Song J.Y."/>
            <person name="Kim J.F."/>
        </authorList>
    </citation>
    <scope>NUCLEOTIDE SEQUENCE [LARGE SCALE GENOMIC DNA]</scope>
    <source>
        <strain evidence="1 3">DSW-5</strain>
    </source>
</reference>
<proteinExistence type="predicted"/>